<evidence type="ECO:0000313" key="1">
    <source>
        <dbReference type="EMBL" id="WPK26095.1"/>
    </source>
</evidence>
<dbReference type="GeneID" id="88174504"/>
<name>A0AAX4HC35_9ASCO</name>
<reference evidence="1 2" key="1">
    <citation type="submission" date="2023-10" db="EMBL/GenBank/DDBJ databases">
        <title>Draft Genome Sequence of Candida saopaulonensis from a very Premature Infant with Sepsis.</title>
        <authorList>
            <person name="Ning Y."/>
            <person name="Dai R."/>
            <person name="Xiao M."/>
            <person name="Xu Y."/>
            <person name="Yan Q."/>
            <person name="Zhang L."/>
        </authorList>
    </citation>
    <scope>NUCLEOTIDE SEQUENCE [LARGE SCALE GENOMIC DNA]</scope>
    <source>
        <strain evidence="1 2">19XY460</strain>
    </source>
</reference>
<dbReference type="Proteomes" id="UP001338582">
    <property type="component" value="Chromosome 4"/>
</dbReference>
<gene>
    <name evidence="1" type="ORF">PUMCH_003440</name>
</gene>
<accession>A0AAX4HC35</accession>
<proteinExistence type="predicted"/>
<dbReference type="AlphaFoldDB" id="A0AAX4HC35"/>
<keyword evidence="2" id="KW-1185">Reference proteome</keyword>
<organism evidence="1 2">
    <name type="scientific">Australozyma saopauloensis</name>
    <dbReference type="NCBI Taxonomy" id="291208"/>
    <lineage>
        <taxon>Eukaryota</taxon>
        <taxon>Fungi</taxon>
        <taxon>Dikarya</taxon>
        <taxon>Ascomycota</taxon>
        <taxon>Saccharomycotina</taxon>
        <taxon>Pichiomycetes</taxon>
        <taxon>Metschnikowiaceae</taxon>
        <taxon>Australozyma</taxon>
    </lineage>
</organism>
<sequence>MVTPFEITLPLYRPVLSVVPGIAVYFCLRSASGMLYSLVSRLHLALSDDGSEPQKGGKPSAGGCTVQRCLTPIPGMASCRKTKPSHCELHLRTRPSLNLNCSLRSSLLFDVWHWAISAEFVHLCDGCMSTPHTQLCPNCCCVSCLQVSQLLFAINRRYGIVVCF</sequence>
<dbReference type="KEGG" id="asau:88174504"/>
<evidence type="ECO:0000313" key="2">
    <source>
        <dbReference type="Proteomes" id="UP001338582"/>
    </source>
</evidence>
<dbReference type="RefSeq" id="XP_062878477.1">
    <property type="nucleotide sequence ID" value="XM_063022407.1"/>
</dbReference>
<protein>
    <submittedName>
        <fullName evidence="1">Uncharacterized protein</fullName>
    </submittedName>
</protein>
<dbReference type="EMBL" id="CP138897">
    <property type="protein sequence ID" value="WPK26095.1"/>
    <property type="molecule type" value="Genomic_DNA"/>
</dbReference>